<dbReference type="EMBL" id="CP089291">
    <property type="protein sequence ID" value="UOF89689.1"/>
    <property type="molecule type" value="Genomic_DNA"/>
</dbReference>
<keyword evidence="5" id="KW-0378">Hydrolase</keyword>
<evidence type="ECO:0000313" key="14">
    <source>
        <dbReference type="Proteomes" id="UP000830167"/>
    </source>
</evidence>
<keyword evidence="13" id="KW-0347">Helicase</keyword>
<protein>
    <recommendedName>
        <fullName evidence="9">DNA 5'-3' helicase</fullName>
        <ecNumber evidence="9">5.6.2.3</ecNumber>
    </recommendedName>
</protein>
<dbReference type="InterPro" id="IPR006554">
    <property type="entry name" value="Helicase-like_DEXD_c2"/>
</dbReference>
<organism evidence="13 14">
    <name type="scientific">Fodinisporobacter ferrooxydans</name>
    <dbReference type="NCBI Taxonomy" id="2901836"/>
    <lineage>
        <taxon>Bacteria</taxon>
        <taxon>Bacillati</taxon>
        <taxon>Bacillota</taxon>
        <taxon>Bacilli</taxon>
        <taxon>Bacillales</taxon>
        <taxon>Alicyclobacillaceae</taxon>
        <taxon>Fodinisporobacter</taxon>
    </lineage>
</organism>
<evidence type="ECO:0000256" key="6">
    <source>
        <dbReference type="ARBA" id="ARBA00022840"/>
    </source>
</evidence>
<gene>
    <name evidence="13" type="ORF">LSG31_17660</name>
</gene>
<name>A0ABY4CI45_9BACL</name>
<evidence type="ECO:0000259" key="11">
    <source>
        <dbReference type="PROSITE" id="PS51192"/>
    </source>
</evidence>
<dbReference type="EC" id="5.6.2.3" evidence="9"/>
<dbReference type="InterPro" id="IPR014001">
    <property type="entry name" value="Helicase_ATP-bd"/>
</dbReference>
<dbReference type="SMART" id="SM00488">
    <property type="entry name" value="DEXDc2"/>
    <property type="match status" value="1"/>
</dbReference>
<feature type="domain" description="Helicase ATP-binding" evidence="11">
    <location>
        <begin position="247"/>
        <end position="482"/>
    </location>
</feature>
<comment type="similarity">
    <text evidence="8">Belongs to the helicase family. DinG subfamily.</text>
</comment>
<dbReference type="PROSITE" id="PS51193">
    <property type="entry name" value="HELICASE_ATP_BIND_2"/>
    <property type="match status" value="1"/>
</dbReference>
<dbReference type="PANTHER" id="PTHR11472">
    <property type="entry name" value="DNA REPAIR DEAD HELICASE RAD3/XP-D SUBFAMILY MEMBER"/>
    <property type="match status" value="1"/>
</dbReference>
<comment type="cofactor">
    <cofactor evidence="1">
        <name>[4Fe-4S] cluster</name>
        <dbReference type="ChEBI" id="CHEBI:49883"/>
    </cofactor>
</comment>
<dbReference type="SMART" id="SM00487">
    <property type="entry name" value="DEXDc"/>
    <property type="match status" value="1"/>
</dbReference>
<dbReference type="PANTHER" id="PTHR11472:SF34">
    <property type="entry name" value="REGULATOR OF TELOMERE ELONGATION HELICASE 1"/>
    <property type="match status" value="1"/>
</dbReference>
<keyword evidence="14" id="KW-1185">Reference proteome</keyword>
<sequence length="920" mass="104858">MLDCYSVLIWQEPMARDAQTEHWTFTVGIVKQEQIVEQCSFSEHHGDASQFLKMTQQYPMVTACDLEMIHMIRTWCEDEGYTFPSNAFIHLPTVAAYVWPAMQFQSFSDVVEQLQRSHSLNPEHLDEADIVINVFQMIQHTIAEWPYLLLQQIMELSSMVDSGYHLVVQTIFQKTSSLTHLQAPEGRQIIQQLLFRERVIQEKTERESVPFVVSDCLDSMAADGPMKQLFPSYQPRQGQLEMLHQVALALNDGQHLIVEAGTGTGKSLAYLIPAAQFAASSDEKVIVATHTIHLQTQLLERDVPLVEQLLQLPVQFAVLKGRNNYVCMRKVATSLNTLGLLSDKNIAAFLMKMLVWLKDTPAGDREELPLSFDGQELWAQIQSEAETCINKKCPWFKYCYYHRAKAAASGADVVITNHSLVLTDLKADHNILPGYDHLIFDEAHHLEDGATKHLGTEIHYYRVMGILNRLHKDGKTGQLPLLKQTFTRVFHTEPERMAAWTNKIDSVMQDCLTLRQATEEMFDLLSQFVASHTGSSDGGRSVLRIRANDRKEESWQPIGLSFDNFQVTLQSLRKHIKGLEAGLEDLESEELEGMIEDAIGLAKEVDRIWEDMTNFYQATDENTVTWIEREDRGHKGIVGIYTAPIDVGPLLDQMLFSKKQSIILTSATFTVNKGFQHAVQRLGLLRSQKEEELQTLTVESPFRYSEQALLCVPTDMPGMTEEPELFIRELCDTLVKLGRISKGRMLVLFTSYKMMHEVYKQSFDAFQQFGIALFAQGINSSNRHHLIQTFKNHEQAVLFGTSSFWEGVDIPGEQLSCLAIVRLPFWPPNHPVIEARTELLKAKGHNAFSEYAVPQAIVRFKQGFGRLVRSTQDVGAVVVFDRRIVDSSYGKRFIQSLPKPRMFQGTRREIYAAVYHWLRP</sequence>
<dbReference type="Pfam" id="PF00270">
    <property type="entry name" value="DEAD"/>
    <property type="match status" value="1"/>
</dbReference>
<feature type="domain" description="Helicase ATP-binding" evidence="12">
    <location>
        <begin position="225"/>
        <end position="499"/>
    </location>
</feature>
<evidence type="ECO:0000256" key="1">
    <source>
        <dbReference type="ARBA" id="ARBA00001966"/>
    </source>
</evidence>
<accession>A0ABY4CI45</accession>
<evidence type="ECO:0000256" key="9">
    <source>
        <dbReference type="ARBA" id="ARBA00044969"/>
    </source>
</evidence>
<evidence type="ECO:0000256" key="5">
    <source>
        <dbReference type="ARBA" id="ARBA00022801"/>
    </source>
</evidence>
<keyword evidence="2" id="KW-0004">4Fe-4S</keyword>
<dbReference type="InterPro" id="IPR011545">
    <property type="entry name" value="DEAD/DEAH_box_helicase_dom"/>
</dbReference>
<dbReference type="InterPro" id="IPR045028">
    <property type="entry name" value="DinG/Rad3-like"/>
</dbReference>
<evidence type="ECO:0000256" key="10">
    <source>
        <dbReference type="ARBA" id="ARBA00048954"/>
    </source>
</evidence>
<evidence type="ECO:0000259" key="12">
    <source>
        <dbReference type="PROSITE" id="PS51193"/>
    </source>
</evidence>
<proteinExistence type="inferred from homology"/>
<evidence type="ECO:0000256" key="4">
    <source>
        <dbReference type="ARBA" id="ARBA00022763"/>
    </source>
</evidence>
<dbReference type="InterPro" id="IPR014013">
    <property type="entry name" value="Helic_SF1/SF2_ATP-bd_DinG/Rad3"/>
</dbReference>
<keyword evidence="2" id="KW-0408">Iron</keyword>
<dbReference type="SUPFAM" id="SSF52540">
    <property type="entry name" value="P-loop containing nucleoside triphosphate hydrolases"/>
    <property type="match status" value="1"/>
</dbReference>
<dbReference type="InterPro" id="IPR027417">
    <property type="entry name" value="P-loop_NTPase"/>
</dbReference>
<dbReference type="Proteomes" id="UP000830167">
    <property type="component" value="Chromosome"/>
</dbReference>
<reference evidence="13" key="1">
    <citation type="submission" date="2021-12" db="EMBL/GenBank/DDBJ databases">
        <title>Alicyclobacillaceae gen. nov., sp. nov., isolated from chalcocite enrichment system.</title>
        <authorList>
            <person name="Jiang Z."/>
        </authorList>
    </citation>
    <scope>NUCLEOTIDE SEQUENCE</scope>
    <source>
        <strain evidence="13">MYW30-H2</strain>
    </source>
</reference>
<evidence type="ECO:0000256" key="2">
    <source>
        <dbReference type="ARBA" id="ARBA00022485"/>
    </source>
</evidence>
<keyword evidence="2" id="KW-0411">Iron-sulfur</keyword>
<evidence type="ECO:0000256" key="3">
    <source>
        <dbReference type="ARBA" id="ARBA00022741"/>
    </source>
</evidence>
<dbReference type="RefSeq" id="WP_347436379.1">
    <property type="nucleotide sequence ID" value="NZ_CP089291.1"/>
</dbReference>
<dbReference type="Gene3D" id="3.40.50.300">
    <property type="entry name" value="P-loop containing nucleotide triphosphate hydrolases"/>
    <property type="match status" value="2"/>
</dbReference>
<keyword evidence="7" id="KW-0234">DNA repair</keyword>
<dbReference type="GO" id="GO:0004386">
    <property type="term" value="F:helicase activity"/>
    <property type="evidence" value="ECO:0007669"/>
    <property type="project" value="UniProtKB-KW"/>
</dbReference>
<keyword evidence="2" id="KW-0479">Metal-binding</keyword>
<dbReference type="Pfam" id="PF13307">
    <property type="entry name" value="Helicase_C_2"/>
    <property type="match status" value="1"/>
</dbReference>
<comment type="catalytic activity">
    <reaction evidence="10">
        <text>ATP + H2O = ADP + phosphate + H(+)</text>
        <dbReference type="Rhea" id="RHEA:13065"/>
        <dbReference type="ChEBI" id="CHEBI:15377"/>
        <dbReference type="ChEBI" id="CHEBI:15378"/>
        <dbReference type="ChEBI" id="CHEBI:30616"/>
        <dbReference type="ChEBI" id="CHEBI:43474"/>
        <dbReference type="ChEBI" id="CHEBI:456216"/>
        <dbReference type="EC" id="5.6.2.3"/>
    </reaction>
</comment>
<keyword evidence="6" id="KW-0067">ATP-binding</keyword>
<evidence type="ECO:0000313" key="13">
    <source>
        <dbReference type="EMBL" id="UOF89689.1"/>
    </source>
</evidence>
<evidence type="ECO:0000256" key="8">
    <source>
        <dbReference type="ARBA" id="ARBA00038058"/>
    </source>
</evidence>
<keyword evidence="3" id="KW-0547">Nucleotide-binding</keyword>
<evidence type="ECO:0000256" key="7">
    <source>
        <dbReference type="ARBA" id="ARBA00023204"/>
    </source>
</evidence>
<dbReference type="SMART" id="SM00491">
    <property type="entry name" value="HELICc2"/>
    <property type="match status" value="1"/>
</dbReference>
<dbReference type="InterPro" id="IPR006555">
    <property type="entry name" value="ATP-dep_Helicase_C"/>
</dbReference>
<dbReference type="PROSITE" id="PS51192">
    <property type="entry name" value="HELICASE_ATP_BIND_1"/>
    <property type="match status" value="1"/>
</dbReference>
<keyword evidence="4" id="KW-0227">DNA damage</keyword>